<feature type="transmembrane region" description="Helical" evidence="1">
    <location>
        <begin position="21"/>
        <end position="42"/>
    </location>
</feature>
<feature type="transmembrane region" description="Helical" evidence="1">
    <location>
        <begin position="48"/>
        <end position="71"/>
    </location>
</feature>
<organism evidence="2 3">
    <name type="scientific">Pontibacter aquaedesilientis</name>
    <dbReference type="NCBI Taxonomy" id="2766980"/>
    <lineage>
        <taxon>Bacteria</taxon>
        <taxon>Pseudomonadati</taxon>
        <taxon>Bacteroidota</taxon>
        <taxon>Cytophagia</taxon>
        <taxon>Cytophagales</taxon>
        <taxon>Hymenobacteraceae</taxon>
        <taxon>Pontibacter</taxon>
    </lineage>
</organism>
<gene>
    <name evidence="2" type="ORF">H9Q13_13805</name>
</gene>
<name>A0ABR7XIY5_9BACT</name>
<proteinExistence type="predicted"/>
<keyword evidence="1" id="KW-0472">Membrane</keyword>
<comment type="caution">
    <text evidence="2">The sequence shown here is derived from an EMBL/GenBank/DDBJ whole genome shotgun (WGS) entry which is preliminary data.</text>
</comment>
<feature type="transmembrane region" description="Helical" evidence="1">
    <location>
        <begin position="83"/>
        <end position="101"/>
    </location>
</feature>
<dbReference type="Proteomes" id="UP000625551">
    <property type="component" value="Unassembled WGS sequence"/>
</dbReference>
<evidence type="ECO:0000313" key="3">
    <source>
        <dbReference type="Proteomes" id="UP000625551"/>
    </source>
</evidence>
<reference evidence="2 3" key="1">
    <citation type="submission" date="2020-09" db="EMBL/GenBank/DDBJ databases">
        <title>Genome sequencing and assembly of Pontibacter sp.</title>
        <authorList>
            <person name="Chhetri G."/>
        </authorList>
    </citation>
    <scope>NUCLEOTIDE SEQUENCE [LARGE SCALE GENOMIC DNA]</scope>
    <source>
        <strain evidence="2 3">JH31</strain>
    </source>
</reference>
<keyword evidence="3" id="KW-1185">Reference proteome</keyword>
<accession>A0ABR7XIY5</accession>
<dbReference type="EMBL" id="JACXAJ010000007">
    <property type="protein sequence ID" value="MBD1398240.1"/>
    <property type="molecule type" value="Genomic_DNA"/>
</dbReference>
<keyword evidence="1" id="KW-0812">Transmembrane</keyword>
<protein>
    <submittedName>
        <fullName evidence="2">Uncharacterized protein</fullName>
    </submittedName>
</protein>
<evidence type="ECO:0000256" key="1">
    <source>
        <dbReference type="SAM" id="Phobius"/>
    </source>
</evidence>
<sequence>MAAGKVVPFLRALGLVSTKRSILMLVLTWVLNLAWLTVNYFWNLVPIPVLIAIPVLLLIYALIALAAYVYWGVKGVREQDEPYANVMVGVIVAASLLYLNYNFFEFILSVIK</sequence>
<dbReference type="RefSeq" id="WP_191184384.1">
    <property type="nucleotide sequence ID" value="NZ_JACXAJ010000007.1"/>
</dbReference>
<keyword evidence="1" id="KW-1133">Transmembrane helix</keyword>
<evidence type="ECO:0000313" key="2">
    <source>
        <dbReference type="EMBL" id="MBD1398240.1"/>
    </source>
</evidence>